<reference evidence="2" key="3">
    <citation type="journal article" date="2017" name="Nature">
        <title>Genome sequence of the progenitor of the wheat D genome Aegilops tauschii.</title>
        <authorList>
            <person name="Luo M.C."/>
            <person name="Gu Y.Q."/>
            <person name="Puiu D."/>
            <person name="Wang H."/>
            <person name="Twardziok S.O."/>
            <person name="Deal K.R."/>
            <person name="Huo N."/>
            <person name="Zhu T."/>
            <person name="Wang L."/>
            <person name="Wang Y."/>
            <person name="McGuire P.E."/>
            <person name="Liu S."/>
            <person name="Long H."/>
            <person name="Ramasamy R.K."/>
            <person name="Rodriguez J.C."/>
            <person name="Van S.L."/>
            <person name="Yuan L."/>
            <person name="Wang Z."/>
            <person name="Xia Z."/>
            <person name="Xiao L."/>
            <person name="Anderson O.D."/>
            <person name="Ouyang S."/>
            <person name="Liang Y."/>
            <person name="Zimin A.V."/>
            <person name="Pertea G."/>
            <person name="Qi P."/>
            <person name="Bennetzen J.L."/>
            <person name="Dai X."/>
            <person name="Dawson M.W."/>
            <person name="Muller H.G."/>
            <person name="Kugler K."/>
            <person name="Rivarola-Duarte L."/>
            <person name="Spannagl M."/>
            <person name="Mayer K.F.X."/>
            <person name="Lu F.H."/>
            <person name="Bevan M.W."/>
            <person name="Leroy P."/>
            <person name="Li P."/>
            <person name="You F.M."/>
            <person name="Sun Q."/>
            <person name="Liu Z."/>
            <person name="Lyons E."/>
            <person name="Wicker T."/>
            <person name="Salzberg S.L."/>
            <person name="Devos K.M."/>
            <person name="Dvorak J."/>
        </authorList>
    </citation>
    <scope>NUCLEOTIDE SEQUENCE [LARGE SCALE GENOMIC DNA]</scope>
    <source>
        <strain evidence="2">cv. AL8/78</strain>
    </source>
</reference>
<organism evidence="2 3">
    <name type="scientific">Aegilops tauschii subsp. strangulata</name>
    <name type="common">Goatgrass</name>
    <dbReference type="NCBI Taxonomy" id="200361"/>
    <lineage>
        <taxon>Eukaryota</taxon>
        <taxon>Viridiplantae</taxon>
        <taxon>Streptophyta</taxon>
        <taxon>Embryophyta</taxon>
        <taxon>Tracheophyta</taxon>
        <taxon>Spermatophyta</taxon>
        <taxon>Magnoliopsida</taxon>
        <taxon>Liliopsida</taxon>
        <taxon>Poales</taxon>
        <taxon>Poaceae</taxon>
        <taxon>BOP clade</taxon>
        <taxon>Pooideae</taxon>
        <taxon>Triticodae</taxon>
        <taxon>Triticeae</taxon>
        <taxon>Triticinae</taxon>
        <taxon>Aegilops</taxon>
    </lineage>
</organism>
<keyword evidence="3" id="KW-1185">Reference proteome</keyword>
<reference evidence="3" key="2">
    <citation type="journal article" date="2017" name="Nat. Plants">
        <title>The Aegilops tauschii genome reveals multiple impacts of transposons.</title>
        <authorList>
            <person name="Zhao G."/>
            <person name="Zou C."/>
            <person name="Li K."/>
            <person name="Wang K."/>
            <person name="Li T."/>
            <person name="Gao L."/>
            <person name="Zhang X."/>
            <person name="Wang H."/>
            <person name="Yang Z."/>
            <person name="Liu X."/>
            <person name="Jiang W."/>
            <person name="Mao L."/>
            <person name="Kong X."/>
            <person name="Jiao Y."/>
            <person name="Jia J."/>
        </authorList>
    </citation>
    <scope>NUCLEOTIDE SEQUENCE [LARGE SCALE GENOMIC DNA]</scope>
    <source>
        <strain evidence="3">cv. AL8/78</strain>
    </source>
</reference>
<proteinExistence type="predicted"/>
<evidence type="ECO:0000313" key="3">
    <source>
        <dbReference type="Proteomes" id="UP000015105"/>
    </source>
</evidence>
<feature type="compositionally biased region" description="Basic residues" evidence="1">
    <location>
        <begin position="35"/>
        <end position="51"/>
    </location>
</feature>
<reference evidence="2" key="5">
    <citation type="journal article" date="2021" name="G3 (Bethesda)">
        <title>Aegilops tauschii genome assembly Aet v5.0 features greater sequence contiguity and improved annotation.</title>
        <authorList>
            <person name="Wang L."/>
            <person name="Zhu T."/>
            <person name="Rodriguez J.C."/>
            <person name="Deal K.R."/>
            <person name="Dubcovsky J."/>
            <person name="McGuire P.E."/>
            <person name="Lux T."/>
            <person name="Spannagl M."/>
            <person name="Mayer K.F.X."/>
            <person name="Baldrich P."/>
            <person name="Meyers B.C."/>
            <person name="Huo N."/>
            <person name="Gu Y.Q."/>
            <person name="Zhou H."/>
            <person name="Devos K.M."/>
            <person name="Bennetzen J.L."/>
            <person name="Unver T."/>
            <person name="Budak H."/>
            <person name="Gulick P.J."/>
            <person name="Galiba G."/>
            <person name="Kalapos B."/>
            <person name="Nelson D.R."/>
            <person name="Li P."/>
            <person name="You F.M."/>
            <person name="Luo M.C."/>
            <person name="Dvorak J."/>
        </authorList>
    </citation>
    <scope>NUCLEOTIDE SEQUENCE [LARGE SCALE GENOMIC DNA]</scope>
    <source>
        <strain evidence="2">cv. AL8/78</strain>
    </source>
</reference>
<dbReference type="AlphaFoldDB" id="A0A453NWV2"/>
<evidence type="ECO:0000313" key="2">
    <source>
        <dbReference type="EnsemblPlants" id="AET6Gv20526200.12"/>
    </source>
</evidence>
<reference evidence="2" key="4">
    <citation type="submission" date="2019-03" db="UniProtKB">
        <authorList>
            <consortium name="EnsemblPlants"/>
        </authorList>
    </citation>
    <scope>IDENTIFICATION</scope>
</reference>
<dbReference type="EnsemblPlants" id="AET6Gv20526200.12">
    <property type="protein sequence ID" value="AET6Gv20526200.12"/>
    <property type="gene ID" value="AET6Gv20526200"/>
</dbReference>
<reference evidence="3" key="1">
    <citation type="journal article" date="2014" name="Science">
        <title>Ancient hybridizations among the ancestral genomes of bread wheat.</title>
        <authorList>
            <consortium name="International Wheat Genome Sequencing Consortium,"/>
            <person name="Marcussen T."/>
            <person name="Sandve S.R."/>
            <person name="Heier L."/>
            <person name="Spannagl M."/>
            <person name="Pfeifer M."/>
            <person name="Jakobsen K.S."/>
            <person name="Wulff B.B."/>
            <person name="Steuernagel B."/>
            <person name="Mayer K.F."/>
            <person name="Olsen O.A."/>
        </authorList>
    </citation>
    <scope>NUCLEOTIDE SEQUENCE [LARGE SCALE GENOMIC DNA]</scope>
    <source>
        <strain evidence="3">cv. AL8/78</strain>
    </source>
</reference>
<feature type="region of interest" description="Disordered" evidence="1">
    <location>
        <begin position="18"/>
        <end position="60"/>
    </location>
</feature>
<evidence type="ECO:0000256" key="1">
    <source>
        <dbReference type="SAM" id="MobiDB-lite"/>
    </source>
</evidence>
<dbReference type="Proteomes" id="UP000015105">
    <property type="component" value="Chromosome 6D"/>
</dbReference>
<sequence length="82" mass="9549">MLYLYFLPTKQMYVYSKKTRSSKNNGSLSPGRGKSFGRSHKKISSNKKRLLSRSQLSRTSRKFARGVATALIKYYFHYSFLV</sequence>
<name>A0A453NWV2_AEGTS</name>
<protein>
    <submittedName>
        <fullName evidence="2">Uncharacterized protein</fullName>
    </submittedName>
</protein>
<accession>A0A453NWV2</accession>
<dbReference type="Gramene" id="AET6Gv20526200.12">
    <property type="protein sequence ID" value="AET6Gv20526200.12"/>
    <property type="gene ID" value="AET6Gv20526200"/>
</dbReference>